<reference evidence="8" key="1">
    <citation type="submission" date="2018-12" db="EMBL/GenBank/DDBJ databases">
        <title>The complete genome of Metarhizium rileyi, a key fungal pathogen of Lepidoptera.</title>
        <authorList>
            <person name="Binneck E."/>
            <person name="Lastra C.C.L."/>
            <person name="Sosa-Gomez D.R."/>
        </authorList>
    </citation>
    <scope>NUCLEOTIDE SEQUENCE [LARGE SCALE GENOMIC DNA]</scope>
    <source>
        <strain evidence="8">Cep018-CH2</strain>
    </source>
</reference>
<dbReference type="InterPro" id="IPR052360">
    <property type="entry name" value="Transcr_Regulatory_Proteins"/>
</dbReference>
<dbReference type="GO" id="GO:0003677">
    <property type="term" value="F:DNA binding"/>
    <property type="evidence" value="ECO:0007669"/>
    <property type="project" value="UniProtKB-KW"/>
</dbReference>
<proteinExistence type="predicted"/>
<gene>
    <name evidence="7" type="ORF">ED733_006651</name>
</gene>
<accession>A0A5C6GN60</accession>
<evidence type="ECO:0000256" key="6">
    <source>
        <dbReference type="ARBA" id="ARBA00023242"/>
    </source>
</evidence>
<dbReference type="InterPro" id="IPR021858">
    <property type="entry name" value="Fun_TF"/>
</dbReference>
<dbReference type="PANTHER" id="PTHR36206:SF12">
    <property type="entry name" value="ASPERCRYPTIN BIOSYNTHESIS CLUSTER-SPECIFIC TRANSCRIPTION REGULATOR ATNN-RELATED"/>
    <property type="match status" value="1"/>
</dbReference>
<evidence type="ECO:0000313" key="8">
    <source>
        <dbReference type="Proteomes" id="UP000317257"/>
    </source>
</evidence>
<sequence>MPRVKPGERQRAMAPKECAYVLSFLITQCCKTGRICDGYDSPSSTAVITQPPTLIRVASSSAIAREARALQFFVERTAIQFGKFAPDDLWSSRVLQLAHSNTCIRHALIALSSYHERYWSRDIGGETSYGLRQYNLAIGELVKSGADRPSYLHIQLVSCTIFICIEILRRNIKNAIYLFKYGCRMIEGAVKQIGKDRYLGSATGISIEPILRLVEAFFVRISTQVFLVEAIGGDIDHNLADTISPMLKLRTVNMTPKLTLSSIQEARDSLLKLALQYRRGMTVAQSRALGVSFDSWIEAFDEFRRTICRESMNPTDKRAFALLELHKRYLYINIAALNQPDRENPSMWDLWTEEFREMIEFATEAGGFDIADAPTGSQPQFYLEVGILPALFFLSAKCRDPEVRRRAIDIMENNHVQEGIWNSQMAAKVAKRIIALEEREFLVKSSNDIDDLMRVRRVAVHAGPEVAYLNVGYELQCGWVQEELD</sequence>
<name>A0A5C6GN60_METRR</name>
<evidence type="ECO:0000256" key="4">
    <source>
        <dbReference type="ARBA" id="ARBA00023125"/>
    </source>
</evidence>
<evidence type="ECO:0000256" key="5">
    <source>
        <dbReference type="ARBA" id="ARBA00023163"/>
    </source>
</evidence>
<keyword evidence="5" id="KW-0804">Transcription</keyword>
<dbReference type="AlphaFoldDB" id="A0A5C6GN60"/>
<keyword evidence="2" id="KW-0862">Zinc</keyword>
<comment type="caution">
    <text evidence="7">The sequence shown here is derived from an EMBL/GenBank/DDBJ whole genome shotgun (WGS) entry which is preliminary data.</text>
</comment>
<evidence type="ECO:0008006" key="9">
    <source>
        <dbReference type="Google" id="ProtNLM"/>
    </source>
</evidence>
<evidence type="ECO:0000256" key="3">
    <source>
        <dbReference type="ARBA" id="ARBA00023015"/>
    </source>
</evidence>
<evidence type="ECO:0000313" key="7">
    <source>
        <dbReference type="EMBL" id="TWU78036.1"/>
    </source>
</evidence>
<dbReference type="PANTHER" id="PTHR36206">
    <property type="entry name" value="ASPERCRYPTIN BIOSYNTHESIS CLUSTER-SPECIFIC TRANSCRIPTION REGULATOR ATNN-RELATED"/>
    <property type="match status" value="1"/>
</dbReference>
<dbReference type="EMBL" id="SBHS01000002">
    <property type="protein sequence ID" value="TWU78036.1"/>
    <property type="molecule type" value="Genomic_DNA"/>
</dbReference>
<dbReference type="GO" id="GO:0046872">
    <property type="term" value="F:metal ion binding"/>
    <property type="evidence" value="ECO:0007669"/>
    <property type="project" value="UniProtKB-KW"/>
</dbReference>
<evidence type="ECO:0000256" key="1">
    <source>
        <dbReference type="ARBA" id="ARBA00022723"/>
    </source>
</evidence>
<dbReference type="Proteomes" id="UP000317257">
    <property type="component" value="Unassembled WGS sequence"/>
</dbReference>
<protein>
    <recommendedName>
        <fullName evidence="9">C6 zinc finger domain protein</fullName>
    </recommendedName>
</protein>
<keyword evidence="1" id="KW-0479">Metal-binding</keyword>
<keyword evidence="3" id="KW-0805">Transcription regulation</keyword>
<organism evidence="7 8">
    <name type="scientific">Metarhizium rileyi (strain RCEF 4871)</name>
    <name type="common">Nomuraea rileyi</name>
    <dbReference type="NCBI Taxonomy" id="1649241"/>
    <lineage>
        <taxon>Eukaryota</taxon>
        <taxon>Fungi</taxon>
        <taxon>Dikarya</taxon>
        <taxon>Ascomycota</taxon>
        <taxon>Pezizomycotina</taxon>
        <taxon>Sordariomycetes</taxon>
        <taxon>Hypocreomycetidae</taxon>
        <taxon>Hypocreales</taxon>
        <taxon>Clavicipitaceae</taxon>
        <taxon>Metarhizium</taxon>
    </lineage>
</organism>
<keyword evidence="6" id="KW-0539">Nucleus</keyword>
<dbReference type="Pfam" id="PF11951">
    <property type="entry name" value="Fungal_trans_2"/>
    <property type="match status" value="1"/>
</dbReference>
<keyword evidence="4" id="KW-0238">DNA-binding</keyword>
<evidence type="ECO:0000256" key="2">
    <source>
        <dbReference type="ARBA" id="ARBA00022833"/>
    </source>
</evidence>